<evidence type="ECO:0000313" key="2">
    <source>
        <dbReference type="EMBL" id="CDR33583.1"/>
    </source>
</evidence>
<accession>A0A090D1J8</accession>
<name>A0A090D1J8_9BACT</name>
<dbReference type="InterPro" id="IPR018633">
    <property type="entry name" value="DUF2357"/>
</dbReference>
<reference evidence="2" key="1">
    <citation type="submission" date="2013-12" db="EMBL/GenBank/DDBJ databases">
        <authorList>
            <person name="Linke B."/>
        </authorList>
    </citation>
    <scope>NUCLEOTIDE SEQUENCE [LARGE SCALE GENOMIC DNA]</scope>
    <source>
        <strain evidence="2">CRIB-18</strain>
    </source>
</reference>
<proteinExistence type="predicted"/>
<evidence type="ECO:0000259" key="1">
    <source>
        <dbReference type="Pfam" id="PF09823"/>
    </source>
</evidence>
<gene>
    <name evidence="2" type="ORF">CSEC_0752</name>
</gene>
<organism evidence="2 3">
    <name type="scientific">Candidatus Criblamydia sequanensis CRIB-18</name>
    <dbReference type="NCBI Taxonomy" id="1437425"/>
    <lineage>
        <taxon>Bacteria</taxon>
        <taxon>Pseudomonadati</taxon>
        <taxon>Chlamydiota</taxon>
        <taxon>Chlamydiia</taxon>
        <taxon>Parachlamydiales</taxon>
        <taxon>Candidatus Criblamydiaceae</taxon>
        <taxon>Candidatus Criblamydia</taxon>
    </lineage>
</organism>
<dbReference type="eggNOG" id="COG1700">
    <property type="taxonomic scope" value="Bacteria"/>
</dbReference>
<dbReference type="Pfam" id="PF09823">
    <property type="entry name" value="DUF2357"/>
    <property type="match status" value="1"/>
</dbReference>
<reference evidence="2" key="2">
    <citation type="submission" date="2014-09" db="EMBL/GenBank/DDBJ databases">
        <title>Criblamydia sequanensis harbors a mega-plasmid encoding arsenite resistance.</title>
        <authorList>
            <person name="Bertelli C."/>
            <person name="Goesmann A."/>
            <person name="Greub G."/>
        </authorList>
    </citation>
    <scope>NUCLEOTIDE SEQUENCE [LARGE SCALE GENOMIC DNA]</scope>
    <source>
        <strain evidence="2">CRIB-18</strain>
    </source>
</reference>
<dbReference type="OrthoDB" id="5417071at2"/>
<sequence length="538" mass="63050">MSLIAYLLPEPWSLLCGNAIKIDSSKNETIVIDTLYRSLMVPFNTKIFINNVEIPSKKQSSIFTWEGKSYRRILLPIELSQDQDSKWFIELKNDNFNLSFRLSPPQYKDKIEKLKSLIRWQIDNFLELGSLKIEGDLSEEKFGCSTRRSWRVAKKFWLGDVGGNTSHQSSLLIKLARDKLLNKALSHVLKNPNKVLKRERVLQNIAKANEFDAGCLQWYIQQPGNSLREKAGHKQKLLSMSRQDNINLLENRVSKWVCDKLIHLAHAYLRDNKNYCSSDKYLEVRSFEARIKAPITQNFLNEVSSCEHHFKPNFVLMQHVHYRHIWRVYQELRNQQKIEDECWKWQTNLWCETGRQLMGAIMTLVSSKFKISLMGDSSFYLKQEQLDGFWQESPITPGPFRSDLGIIEYIDLRDGDIESYLLDWMLTLGCQQLLRQKRNDDREFLMPIWFWHATGDEVKLDEYRTRCLEALTISLPLLQANSVQTKGILISSEIEKNTPDTTLTINQVAIRWLRLTRNHENNIAILHELAEEIETFFS</sequence>
<dbReference type="Proteomes" id="UP000031552">
    <property type="component" value="Unassembled WGS sequence"/>
</dbReference>
<protein>
    <recommendedName>
        <fullName evidence="1">DUF2357 domain-containing protein</fullName>
    </recommendedName>
</protein>
<dbReference type="RefSeq" id="WP_041017048.1">
    <property type="nucleotide sequence ID" value="NZ_CCEJ010000003.1"/>
</dbReference>
<dbReference type="AlphaFoldDB" id="A0A090D1J8"/>
<dbReference type="EMBL" id="CCEJ010000003">
    <property type="protein sequence ID" value="CDR33583.1"/>
    <property type="molecule type" value="Genomic_DNA"/>
</dbReference>
<comment type="caution">
    <text evidence="2">The sequence shown here is derived from an EMBL/GenBank/DDBJ whole genome shotgun (WGS) entry which is preliminary data.</text>
</comment>
<dbReference type="STRING" id="1437425.CSEC_0752"/>
<keyword evidence="3" id="KW-1185">Reference proteome</keyword>
<evidence type="ECO:0000313" key="3">
    <source>
        <dbReference type="Proteomes" id="UP000031552"/>
    </source>
</evidence>
<feature type="domain" description="DUF2357" evidence="1">
    <location>
        <begin position="172"/>
        <end position="329"/>
    </location>
</feature>